<keyword evidence="1" id="KW-0732">Signal</keyword>
<proteinExistence type="predicted"/>
<feature type="chain" id="PRO_5014811651" evidence="1">
    <location>
        <begin position="20"/>
        <end position="85"/>
    </location>
</feature>
<evidence type="ECO:0000313" key="2">
    <source>
        <dbReference type="EMBL" id="MBW79614.1"/>
    </source>
</evidence>
<dbReference type="AlphaFoldDB" id="A0A2M4DPY3"/>
<protein>
    <submittedName>
        <fullName evidence="2">Putative secreted protein</fullName>
    </submittedName>
</protein>
<evidence type="ECO:0000256" key="1">
    <source>
        <dbReference type="SAM" id="SignalP"/>
    </source>
</evidence>
<name>A0A2M4DPY3_ANODA</name>
<accession>A0A2M4DPY3</accession>
<organism evidence="2">
    <name type="scientific">Anopheles darlingi</name>
    <name type="common">Mosquito</name>
    <dbReference type="NCBI Taxonomy" id="43151"/>
    <lineage>
        <taxon>Eukaryota</taxon>
        <taxon>Metazoa</taxon>
        <taxon>Ecdysozoa</taxon>
        <taxon>Arthropoda</taxon>
        <taxon>Hexapoda</taxon>
        <taxon>Insecta</taxon>
        <taxon>Pterygota</taxon>
        <taxon>Neoptera</taxon>
        <taxon>Endopterygota</taxon>
        <taxon>Diptera</taxon>
        <taxon>Nematocera</taxon>
        <taxon>Culicoidea</taxon>
        <taxon>Culicidae</taxon>
        <taxon>Anophelinae</taxon>
        <taxon>Anopheles</taxon>
    </lineage>
</organism>
<sequence>MTVAGTCYTLLYLLLPGLGLPFPRNQWIITSSGECRQLNSVAGPFFAPCTPCDQWDGALAERHLHYGLNRNIVHLCTRTRHDRNR</sequence>
<dbReference type="EMBL" id="GGFL01015436">
    <property type="protein sequence ID" value="MBW79614.1"/>
    <property type="molecule type" value="Transcribed_RNA"/>
</dbReference>
<reference evidence="2" key="1">
    <citation type="submission" date="2018-01" db="EMBL/GenBank/DDBJ databases">
        <title>An insight into the sialome of Amazonian anophelines.</title>
        <authorList>
            <person name="Ribeiro J.M."/>
            <person name="Scarpassa V."/>
            <person name="Calvo E."/>
        </authorList>
    </citation>
    <scope>NUCLEOTIDE SEQUENCE</scope>
</reference>
<feature type="signal peptide" evidence="1">
    <location>
        <begin position="1"/>
        <end position="19"/>
    </location>
</feature>